<keyword evidence="2" id="KW-1185">Reference proteome</keyword>
<evidence type="ECO:0000313" key="1">
    <source>
        <dbReference type="EMBL" id="GMG21029.1"/>
    </source>
</evidence>
<reference evidence="1" key="1">
    <citation type="submission" date="2023-04" db="EMBL/GenBank/DDBJ databases">
        <title>Ambrosiozyma monospora NBRC 1965.</title>
        <authorList>
            <person name="Ichikawa N."/>
            <person name="Sato H."/>
            <person name="Tonouchi N."/>
        </authorList>
    </citation>
    <scope>NUCLEOTIDE SEQUENCE</scope>
    <source>
        <strain evidence="1">NBRC 1965</strain>
    </source>
</reference>
<name>A0A9W7DD22_AMBMO</name>
<organism evidence="1 2">
    <name type="scientific">Ambrosiozyma monospora</name>
    <name type="common">Yeast</name>
    <name type="synonym">Endomycopsis monosporus</name>
    <dbReference type="NCBI Taxonomy" id="43982"/>
    <lineage>
        <taxon>Eukaryota</taxon>
        <taxon>Fungi</taxon>
        <taxon>Dikarya</taxon>
        <taxon>Ascomycota</taxon>
        <taxon>Saccharomycotina</taxon>
        <taxon>Pichiomycetes</taxon>
        <taxon>Pichiales</taxon>
        <taxon>Pichiaceae</taxon>
        <taxon>Ambrosiozyma</taxon>
    </lineage>
</organism>
<accession>A0A9W7DD22</accession>
<dbReference type="Pfam" id="PF20912">
    <property type="entry name" value="RPC3_helical"/>
    <property type="match status" value="1"/>
</dbReference>
<evidence type="ECO:0000313" key="2">
    <source>
        <dbReference type="Proteomes" id="UP001165063"/>
    </source>
</evidence>
<gene>
    <name evidence="1" type="ORF">Amon01_000167100</name>
</gene>
<comment type="caution">
    <text evidence="1">The sequence shown here is derived from an EMBL/GenBank/DDBJ whole genome shotgun (WGS) entry which is preliminary data.</text>
</comment>
<sequence>MAEVLDHLEDVKLENKILLDKISREDVKGKEHELLLTSELVQLQKYYTFEKMSLARLARLRSGVEVFQFMKGL</sequence>
<protein>
    <submittedName>
        <fullName evidence="1">Unnamed protein product</fullName>
    </submittedName>
</protein>
<dbReference type="Proteomes" id="UP001165063">
    <property type="component" value="Unassembled WGS sequence"/>
</dbReference>
<dbReference type="AlphaFoldDB" id="A0A9W7DD22"/>
<proteinExistence type="predicted"/>
<dbReference type="EMBL" id="BSXU01000534">
    <property type="protein sequence ID" value="GMG21029.1"/>
    <property type="molecule type" value="Genomic_DNA"/>
</dbReference>